<feature type="transmembrane region" description="Helical" evidence="1">
    <location>
        <begin position="73"/>
        <end position="94"/>
    </location>
</feature>
<keyword evidence="1" id="KW-0472">Membrane</keyword>
<gene>
    <name evidence="2" type="ORF">DFR29_12142</name>
</gene>
<sequence length="125" mass="13319">MVLGFYFIVIRPPLLPEDLRFMGASLAQIRLGVPGLESWLAHVFTVLGGFMAGAGVLTVFVAATMPARLKGSAWAIALSGALTVGLMSTLNFVLHSDFRWLLLGPALVWLAGLVFYVAQLDGQGS</sequence>
<feature type="transmembrane region" description="Helical" evidence="1">
    <location>
        <begin position="39"/>
        <end position="61"/>
    </location>
</feature>
<organism evidence="2 3">
    <name type="scientific">Tahibacter aquaticus</name>
    <dbReference type="NCBI Taxonomy" id="520092"/>
    <lineage>
        <taxon>Bacteria</taxon>
        <taxon>Pseudomonadati</taxon>
        <taxon>Pseudomonadota</taxon>
        <taxon>Gammaproteobacteria</taxon>
        <taxon>Lysobacterales</taxon>
        <taxon>Rhodanobacteraceae</taxon>
        <taxon>Tahibacter</taxon>
    </lineage>
</organism>
<evidence type="ECO:0000313" key="2">
    <source>
        <dbReference type="EMBL" id="TDR38370.1"/>
    </source>
</evidence>
<evidence type="ECO:0000256" key="1">
    <source>
        <dbReference type="SAM" id="Phobius"/>
    </source>
</evidence>
<protein>
    <submittedName>
        <fullName evidence="2">Uncharacterized protein</fullName>
    </submittedName>
</protein>
<dbReference type="EMBL" id="SNZH01000021">
    <property type="protein sequence ID" value="TDR38370.1"/>
    <property type="molecule type" value="Genomic_DNA"/>
</dbReference>
<keyword evidence="1" id="KW-1133">Transmembrane helix</keyword>
<name>A0A4R6YM60_9GAMM</name>
<feature type="transmembrane region" description="Helical" evidence="1">
    <location>
        <begin position="100"/>
        <end position="118"/>
    </location>
</feature>
<keyword evidence="1" id="KW-0812">Transmembrane</keyword>
<dbReference type="AlphaFoldDB" id="A0A4R6YM60"/>
<accession>A0A4R6YM60</accession>
<proteinExistence type="predicted"/>
<evidence type="ECO:0000313" key="3">
    <source>
        <dbReference type="Proteomes" id="UP000295293"/>
    </source>
</evidence>
<reference evidence="2 3" key="1">
    <citation type="submission" date="2019-03" db="EMBL/GenBank/DDBJ databases">
        <title>Genomic Encyclopedia of Type Strains, Phase IV (KMG-IV): sequencing the most valuable type-strain genomes for metagenomic binning, comparative biology and taxonomic classification.</title>
        <authorList>
            <person name="Goeker M."/>
        </authorList>
    </citation>
    <scope>NUCLEOTIDE SEQUENCE [LARGE SCALE GENOMIC DNA]</scope>
    <source>
        <strain evidence="2 3">DSM 21667</strain>
    </source>
</reference>
<dbReference type="Proteomes" id="UP000295293">
    <property type="component" value="Unassembled WGS sequence"/>
</dbReference>
<comment type="caution">
    <text evidence="2">The sequence shown here is derived from an EMBL/GenBank/DDBJ whole genome shotgun (WGS) entry which is preliminary data.</text>
</comment>
<keyword evidence="3" id="KW-1185">Reference proteome</keyword>